<dbReference type="Pfam" id="PF12937">
    <property type="entry name" value="F-box-like"/>
    <property type="match status" value="1"/>
</dbReference>
<feature type="domain" description="F-box" evidence="1">
    <location>
        <begin position="20"/>
        <end position="62"/>
    </location>
</feature>
<dbReference type="AlphaFoldDB" id="A0A8H6S1V0"/>
<comment type="caution">
    <text evidence="2">The sequence shown here is derived from an EMBL/GenBank/DDBJ whole genome shotgun (WGS) entry which is preliminary data.</text>
</comment>
<dbReference type="Gene3D" id="3.80.10.10">
    <property type="entry name" value="Ribonuclease Inhibitor"/>
    <property type="match status" value="1"/>
</dbReference>
<reference evidence="2" key="1">
    <citation type="submission" date="2020-05" db="EMBL/GenBank/DDBJ databases">
        <title>Mycena genomes resolve the evolution of fungal bioluminescence.</title>
        <authorList>
            <person name="Tsai I.J."/>
        </authorList>
    </citation>
    <scope>NUCLEOTIDE SEQUENCE</scope>
    <source>
        <strain evidence="2">171206Taipei</strain>
    </source>
</reference>
<proteinExistence type="predicted"/>
<evidence type="ECO:0000259" key="1">
    <source>
        <dbReference type="Pfam" id="PF12937"/>
    </source>
</evidence>
<dbReference type="Proteomes" id="UP000636479">
    <property type="component" value="Unassembled WGS sequence"/>
</dbReference>
<evidence type="ECO:0000313" key="3">
    <source>
        <dbReference type="Proteomes" id="UP000636479"/>
    </source>
</evidence>
<dbReference type="GeneID" id="59352063"/>
<sequence length="508" mass="57236">MSLEALSDALKHLTLDLPESIPTELWLNIIQFFDRPTLASFSRTSKHFRVLCHPALFQHLVIKVRRTKHARGLIRLQHKLACYESSSIAPLVQAISIFGSANNRTNEVDVVFGSLASFPQLRTLLIRYTLEKLSLSLISCVLDPGVLNITDILDLNMLTLRTDYSVESLSAHTWTHLLSPTTLCRLDIALPQTTQSFINELVVAHAVFPQVEFLRLDCDGLLASPSSSLVGMTRLCEAFPALRAFSIIPPLPDMFAPQPRRANWSSHLTLAANALPLLSSFHGPSDLFATSVYTQRPIFQLKLFTNTAEFPDLTPIAGRLTTLEMNIALPFNELIETLDRHSFAALRAFRLSIAHYQESPRPGLFVEPAAIIEALNRTTLPLALEIFFVEMKISVRPRARVVALLPVPSAVRRLGQRHDSLRHIVLISSLHSFSDRDMQENFRVHRWKRASVGQVEIQDISHSRHWDSHSSRIGWKRRTEVPSPTEETQEQLNAEWFGLTKGFGGVDF</sequence>
<name>A0A8H6S1V0_9AGAR</name>
<dbReference type="InterPro" id="IPR001810">
    <property type="entry name" value="F-box_dom"/>
</dbReference>
<dbReference type="OrthoDB" id="3045749at2759"/>
<accession>A0A8H6S1V0</accession>
<dbReference type="SUPFAM" id="SSF81383">
    <property type="entry name" value="F-box domain"/>
    <property type="match status" value="1"/>
</dbReference>
<gene>
    <name evidence="2" type="ORF">MIND_01308800</name>
</gene>
<dbReference type="RefSeq" id="XP_037214045.1">
    <property type="nucleotide sequence ID" value="XM_037369547.1"/>
</dbReference>
<dbReference type="InterPro" id="IPR032675">
    <property type="entry name" value="LRR_dom_sf"/>
</dbReference>
<protein>
    <recommendedName>
        <fullName evidence="1">F-box domain-containing protein</fullName>
    </recommendedName>
</protein>
<dbReference type="CDD" id="cd09917">
    <property type="entry name" value="F-box_SF"/>
    <property type="match status" value="1"/>
</dbReference>
<dbReference type="InterPro" id="IPR036047">
    <property type="entry name" value="F-box-like_dom_sf"/>
</dbReference>
<organism evidence="2 3">
    <name type="scientific">Mycena indigotica</name>
    <dbReference type="NCBI Taxonomy" id="2126181"/>
    <lineage>
        <taxon>Eukaryota</taxon>
        <taxon>Fungi</taxon>
        <taxon>Dikarya</taxon>
        <taxon>Basidiomycota</taxon>
        <taxon>Agaricomycotina</taxon>
        <taxon>Agaricomycetes</taxon>
        <taxon>Agaricomycetidae</taxon>
        <taxon>Agaricales</taxon>
        <taxon>Marasmiineae</taxon>
        <taxon>Mycenaceae</taxon>
        <taxon>Mycena</taxon>
    </lineage>
</organism>
<keyword evidence="3" id="KW-1185">Reference proteome</keyword>
<evidence type="ECO:0000313" key="2">
    <source>
        <dbReference type="EMBL" id="KAF7290685.1"/>
    </source>
</evidence>
<dbReference type="EMBL" id="JACAZF010000014">
    <property type="protein sequence ID" value="KAF7290685.1"/>
    <property type="molecule type" value="Genomic_DNA"/>
</dbReference>